<dbReference type="PROSITE" id="PS51007">
    <property type="entry name" value="CYTC"/>
    <property type="match status" value="1"/>
</dbReference>
<feature type="compositionally biased region" description="Basic and acidic residues" evidence="5">
    <location>
        <begin position="21"/>
        <end position="30"/>
    </location>
</feature>
<evidence type="ECO:0000256" key="3">
    <source>
        <dbReference type="ARBA" id="ARBA00023004"/>
    </source>
</evidence>
<evidence type="ECO:0000256" key="1">
    <source>
        <dbReference type="ARBA" id="ARBA00022617"/>
    </source>
</evidence>
<dbReference type="EMBL" id="CP034951">
    <property type="protein sequence ID" value="QAA80529.1"/>
    <property type="molecule type" value="Genomic_DNA"/>
</dbReference>
<organism evidence="7 8">
    <name type="scientific">Aequorivita ciconiae</name>
    <dbReference type="NCBI Taxonomy" id="2494375"/>
    <lineage>
        <taxon>Bacteria</taxon>
        <taxon>Pseudomonadati</taxon>
        <taxon>Bacteroidota</taxon>
        <taxon>Flavobacteriia</taxon>
        <taxon>Flavobacteriales</taxon>
        <taxon>Flavobacteriaceae</taxon>
        <taxon>Aequorivita</taxon>
    </lineage>
</organism>
<dbReference type="SUPFAM" id="SSF46626">
    <property type="entry name" value="Cytochrome c"/>
    <property type="match status" value="1"/>
</dbReference>
<evidence type="ECO:0000313" key="7">
    <source>
        <dbReference type="EMBL" id="QAA80529.1"/>
    </source>
</evidence>
<proteinExistence type="predicted"/>
<reference evidence="7 8" key="1">
    <citation type="submission" date="2019-01" db="EMBL/GenBank/DDBJ databases">
        <title>Complete genome sequencing of Aequorivita sp. H23M31.</title>
        <authorList>
            <person name="Bae J.-W."/>
        </authorList>
    </citation>
    <scope>NUCLEOTIDE SEQUENCE [LARGE SCALE GENOMIC DNA]</scope>
    <source>
        <strain evidence="7 8">H23M31</strain>
    </source>
</reference>
<dbReference type="KEGG" id="aev:EI546_01750"/>
<name>A0A410FZU5_9FLAO</name>
<keyword evidence="2 4" id="KW-0479">Metal-binding</keyword>
<evidence type="ECO:0000313" key="8">
    <source>
        <dbReference type="Proteomes" id="UP000285517"/>
    </source>
</evidence>
<keyword evidence="8" id="KW-1185">Reference proteome</keyword>
<protein>
    <submittedName>
        <fullName evidence="7">Cytochrome c</fullName>
    </submittedName>
</protein>
<dbReference type="Proteomes" id="UP000285517">
    <property type="component" value="Chromosome"/>
</dbReference>
<dbReference type="GO" id="GO:0009055">
    <property type="term" value="F:electron transfer activity"/>
    <property type="evidence" value="ECO:0007669"/>
    <property type="project" value="InterPro"/>
</dbReference>
<accession>A0A410FZU5</accession>
<dbReference type="AlphaFoldDB" id="A0A410FZU5"/>
<dbReference type="RefSeq" id="WP_128248929.1">
    <property type="nucleotide sequence ID" value="NZ_CP034951.1"/>
</dbReference>
<keyword evidence="3 4" id="KW-0408">Iron</keyword>
<dbReference type="PROSITE" id="PS51257">
    <property type="entry name" value="PROKAR_LIPOPROTEIN"/>
    <property type="match status" value="1"/>
</dbReference>
<dbReference type="InterPro" id="IPR009056">
    <property type="entry name" value="Cyt_c-like_dom"/>
</dbReference>
<evidence type="ECO:0000256" key="5">
    <source>
        <dbReference type="SAM" id="MobiDB-lite"/>
    </source>
</evidence>
<dbReference type="GO" id="GO:0020037">
    <property type="term" value="F:heme binding"/>
    <property type="evidence" value="ECO:0007669"/>
    <property type="project" value="InterPro"/>
</dbReference>
<gene>
    <name evidence="7" type="ORF">EI546_01750</name>
</gene>
<sequence>MKHLIKSMAAIAILTLVSCGGKEEKKEDSSVKIGQSPATEVKKEEAPVSDVKPSQTIDLTNKGVGPIKSVELGATIDDALAAKGAELFKTNCTACHKADKKFIGPAPKGILERRTPEWVMNMIMDPEGMTKNDPLAHALLLEFNGSPMANQHMTEDQTRAILEYFRTL</sequence>
<feature type="region of interest" description="Disordered" evidence="5">
    <location>
        <begin position="21"/>
        <end position="50"/>
    </location>
</feature>
<evidence type="ECO:0000256" key="4">
    <source>
        <dbReference type="PROSITE-ProRule" id="PRU00433"/>
    </source>
</evidence>
<feature type="domain" description="Cytochrome c" evidence="6">
    <location>
        <begin position="79"/>
        <end position="168"/>
    </location>
</feature>
<dbReference type="Gene3D" id="1.10.760.10">
    <property type="entry name" value="Cytochrome c-like domain"/>
    <property type="match status" value="1"/>
</dbReference>
<dbReference type="Pfam" id="PF00034">
    <property type="entry name" value="Cytochrom_C"/>
    <property type="match status" value="1"/>
</dbReference>
<evidence type="ECO:0000259" key="6">
    <source>
        <dbReference type="PROSITE" id="PS51007"/>
    </source>
</evidence>
<dbReference type="GO" id="GO:0046872">
    <property type="term" value="F:metal ion binding"/>
    <property type="evidence" value="ECO:0007669"/>
    <property type="project" value="UniProtKB-KW"/>
</dbReference>
<dbReference type="InterPro" id="IPR036909">
    <property type="entry name" value="Cyt_c-like_dom_sf"/>
</dbReference>
<keyword evidence="1 4" id="KW-0349">Heme</keyword>
<dbReference type="OrthoDB" id="955119at2"/>
<evidence type="ECO:0000256" key="2">
    <source>
        <dbReference type="ARBA" id="ARBA00022723"/>
    </source>
</evidence>